<evidence type="ECO:0000313" key="1">
    <source>
        <dbReference type="EMBL" id="MBC8769579.1"/>
    </source>
</evidence>
<protein>
    <submittedName>
        <fullName evidence="1">Uncharacterized protein</fullName>
    </submittedName>
</protein>
<dbReference type="Proteomes" id="UP000618952">
    <property type="component" value="Unassembled WGS sequence"/>
</dbReference>
<reference evidence="1 2" key="1">
    <citation type="submission" date="2020-08" db="EMBL/GenBank/DDBJ databases">
        <title>Arenibacter gaetbuli sp. nov., isolated from a sand dune.</title>
        <authorList>
            <person name="Park S."/>
            <person name="Yoon J.-H."/>
        </authorList>
    </citation>
    <scope>NUCLEOTIDE SEQUENCE [LARGE SCALE GENOMIC DNA]</scope>
    <source>
        <strain evidence="1 2">BSSL-BM3</strain>
    </source>
</reference>
<dbReference type="EMBL" id="JACLHY010000019">
    <property type="protein sequence ID" value="MBC8769579.1"/>
    <property type="molecule type" value="Genomic_DNA"/>
</dbReference>
<name>A0ABR7QR92_9FLAO</name>
<accession>A0ABR7QR92</accession>
<gene>
    <name evidence="1" type="ORF">H4O18_16390</name>
</gene>
<evidence type="ECO:0000313" key="2">
    <source>
        <dbReference type="Proteomes" id="UP000618952"/>
    </source>
</evidence>
<dbReference type="Pfam" id="PF18928">
    <property type="entry name" value="DUF5677"/>
    <property type="match status" value="1"/>
</dbReference>
<comment type="caution">
    <text evidence="1">The sequence shown here is derived from an EMBL/GenBank/DDBJ whole genome shotgun (WGS) entry which is preliminary data.</text>
</comment>
<organism evidence="1 2">
    <name type="scientific">Arenibacter arenosicollis</name>
    <dbReference type="NCBI Taxonomy" id="2762274"/>
    <lineage>
        <taxon>Bacteria</taxon>
        <taxon>Pseudomonadati</taxon>
        <taxon>Bacteroidota</taxon>
        <taxon>Flavobacteriia</taxon>
        <taxon>Flavobacteriales</taxon>
        <taxon>Flavobacteriaceae</taxon>
        <taxon>Arenibacter</taxon>
    </lineage>
</organism>
<keyword evidence="2" id="KW-1185">Reference proteome</keyword>
<dbReference type="InterPro" id="IPR043733">
    <property type="entry name" value="DUF5677"/>
</dbReference>
<sequence>MSAKKRRGRVRQTRTEFQKAFDPYPGMIQPFSWSDRLPEVLHISMALTDFDFDTVKADFKIIADFVNDKVKCKRRFHFNLSHTIELIKKDTTILDAIFKTCIKSAFKQLLPFYSELFDFQINFEFKPNGRTLFLGYKNILNGRSDISILCKYIMIQYDQIGREDPFGLFNWQTTEEILQPMNVSRVMSMFPPSIGQSENFDIEFCEYIWSYNYVKSPLVPKPDDSKTEEEHFAEMQIGEFTEEFKELYAEFKKINMLAVFHTFIAEVNMGFVARISNLTLEVVDFVKQHKGEIAELVFRTTLETFIVANWLVKRQDIKLHKRFRDFSTGRDRFFGQKILEQADDEAMKEGAKKLISDAIKEAGVRDIEVATERGDIFELRIDQMAEEVWGKDNQYYFLYKRSSGVTHGQWRVIAKYHLAKSHNPMHNGLYWYNENPNKFAGLIPAFCCLPMATNFLITMLNSLGTDEYDELIRKLSDLEDRIWKQYMIYNDKYVFPKKPKTE</sequence>
<proteinExistence type="predicted"/>
<dbReference type="RefSeq" id="WP_187586540.1">
    <property type="nucleotide sequence ID" value="NZ_JACLHY010000019.1"/>
</dbReference>